<accession>A0A183Q1D2</accession>
<dbReference type="Proteomes" id="UP000269396">
    <property type="component" value="Unassembled WGS sequence"/>
</dbReference>
<dbReference type="AlphaFoldDB" id="A0A183Q1D2"/>
<evidence type="ECO:0000313" key="2">
    <source>
        <dbReference type="Proteomes" id="UP000269396"/>
    </source>
</evidence>
<dbReference type="EMBL" id="UZAL01044371">
    <property type="protein sequence ID" value="VDP82407.1"/>
    <property type="molecule type" value="Genomic_DNA"/>
</dbReference>
<evidence type="ECO:0000313" key="1">
    <source>
        <dbReference type="EMBL" id="VDP82407.1"/>
    </source>
</evidence>
<proteinExistence type="predicted"/>
<gene>
    <name evidence="1" type="ORF">SMTD_LOCUS20415</name>
</gene>
<sequence length="71" mass="7929">MSHNHPCSSSWMVCEPWSKKLSSEEKENLKPVILHSQSTEVVESIKERTGKQVTAADVKNMKAELSTGKCI</sequence>
<keyword evidence="2" id="KW-1185">Reference proteome</keyword>
<protein>
    <submittedName>
        <fullName evidence="1">Uncharacterized protein</fullName>
    </submittedName>
</protein>
<organism evidence="1 2">
    <name type="scientific">Schistosoma mattheei</name>
    <dbReference type="NCBI Taxonomy" id="31246"/>
    <lineage>
        <taxon>Eukaryota</taxon>
        <taxon>Metazoa</taxon>
        <taxon>Spiralia</taxon>
        <taxon>Lophotrochozoa</taxon>
        <taxon>Platyhelminthes</taxon>
        <taxon>Trematoda</taxon>
        <taxon>Digenea</taxon>
        <taxon>Strigeidida</taxon>
        <taxon>Schistosomatoidea</taxon>
        <taxon>Schistosomatidae</taxon>
        <taxon>Schistosoma</taxon>
    </lineage>
</organism>
<name>A0A183Q1D2_9TREM</name>
<reference evidence="1 2" key="1">
    <citation type="submission" date="2018-11" db="EMBL/GenBank/DDBJ databases">
        <authorList>
            <consortium name="Pathogen Informatics"/>
        </authorList>
    </citation>
    <scope>NUCLEOTIDE SEQUENCE [LARGE SCALE GENOMIC DNA]</scope>
    <source>
        <strain>Denwood</strain>
        <strain evidence="2">Zambia</strain>
    </source>
</reference>